<feature type="transmembrane region" description="Helical" evidence="1">
    <location>
        <begin position="57"/>
        <end position="73"/>
    </location>
</feature>
<dbReference type="STRING" id="742817.HMPREF9449_00911"/>
<name>H1DF75_9BACT</name>
<dbReference type="EMBL" id="ADMC01000014">
    <property type="protein sequence ID" value="EHP49393.1"/>
    <property type="molecule type" value="Genomic_DNA"/>
</dbReference>
<keyword evidence="1" id="KW-1133">Transmembrane helix</keyword>
<keyword evidence="1" id="KW-0472">Membrane</keyword>
<dbReference type="PATRIC" id="fig|742817.3.peg.968"/>
<comment type="caution">
    <text evidence="2">The sequence shown here is derived from an EMBL/GenBank/DDBJ whole genome shotgun (WGS) entry which is preliminary data.</text>
</comment>
<proteinExistence type="predicted"/>
<feature type="transmembrane region" description="Helical" evidence="1">
    <location>
        <begin position="33"/>
        <end position="51"/>
    </location>
</feature>
<organism evidence="2 3">
    <name type="scientific">Odoribacter laneus YIT 12061</name>
    <dbReference type="NCBI Taxonomy" id="742817"/>
    <lineage>
        <taxon>Bacteria</taxon>
        <taxon>Pseudomonadati</taxon>
        <taxon>Bacteroidota</taxon>
        <taxon>Bacteroidia</taxon>
        <taxon>Bacteroidales</taxon>
        <taxon>Odoribacteraceae</taxon>
        <taxon>Odoribacter</taxon>
    </lineage>
</organism>
<evidence type="ECO:0000256" key="1">
    <source>
        <dbReference type="SAM" id="Phobius"/>
    </source>
</evidence>
<dbReference type="Proteomes" id="UP000004892">
    <property type="component" value="Unassembled WGS sequence"/>
</dbReference>
<evidence type="ECO:0000313" key="3">
    <source>
        <dbReference type="Proteomes" id="UP000004892"/>
    </source>
</evidence>
<keyword evidence="3" id="KW-1185">Reference proteome</keyword>
<reference evidence="2 3" key="1">
    <citation type="submission" date="2012-01" db="EMBL/GenBank/DDBJ databases">
        <title>The Genome Sequence of Odoribacter laneus YIT 12061.</title>
        <authorList>
            <consortium name="The Broad Institute Genome Sequencing Platform"/>
            <person name="Earl A."/>
            <person name="Ward D."/>
            <person name="Feldgarden M."/>
            <person name="Gevers D."/>
            <person name="Morotomi M."/>
            <person name="Young S.K."/>
            <person name="Zeng Q."/>
            <person name="Gargeya S."/>
            <person name="Fitzgerald M."/>
            <person name="Haas B."/>
            <person name="Abouelleil A."/>
            <person name="Alvarado L."/>
            <person name="Arachchi H.M."/>
            <person name="Berlin A."/>
            <person name="Chapman S.B."/>
            <person name="Gearin G."/>
            <person name="Goldberg J."/>
            <person name="Griggs A."/>
            <person name="Gujja S."/>
            <person name="Hansen M."/>
            <person name="Heiman D."/>
            <person name="Howarth C."/>
            <person name="Larimer J."/>
            <person name="Lui A."/>
            <person name="MacDonald P.J.P."/>
            <person name="McCowen C."/>
            <person name="Montmayeur A."/>
            <person name="Murphy C."/>
            <person name="Neiman D."/>
            <person name="Pearson M."/>
            <person name="Priest M."/>
            <person name="Roberts A."/>
            <person name="Saif S."/>
            <person name="Shea T."/>
            <person name="Sisk P."/>
            <person name="Stolte C."/>
            <person name="Sykes S."/>
            <person name="Wortman J."/>
            <person name="Nusbaum C."/>
            <person name="Birren B."/>
        </authorList>
    </citation>
    <scope>NUCLEOTIDE SEQUENCE [LARGE SCALE GENOMIC DNA]</scope>
    <source>
        <strain evidence="2 3">YIT 12061</strain>
    </source>
</reference>
<sequence>MFSLQNYIFFLILQKNEISYRLSSYFLLFPNKLIFLYISIIFLYLCLMFFLSASTNILIYFLIPAFFGVFWYIQEQVSPSEGIVAYTYTIDSVRETEYTHIQDVAWEKKEEKKVSLPFAFSVPKKEIIYLFPYCRSFPADFSFLRAPPFYLS</sequence>
<gene>
    <name evidence="2" type="ORF">HMPREF9449_00911</name>
</gene>
<dbReference type="HOGENOM" id="CLU_1720476_0_0_10"/>
<keyword evidence="1" id="KW-0812">Transmembrane</keyword>
<protein>
    <submittedName>
        <fullName evidence="2">Uncharacterized protein</fullName>
    </submittedName>
</protein>
<evidence type="ECO:0000313" key="2">
    <source>
        <dbReference type="EMBL" id="EHP49393.1"/>
    </source>
</evidence>
<dbReference type="AlphaFoldDB" id="H1DF75"/>
<accession>H1DF75</accession>